<dbReference type="EMBL" id="FMWO01000040">
    <property type="protein sequence ID" value="SCZ85011.1"/>
    <property type="molecule type" value="Genomic_DNA"/>
</dbReference>
<protein>
    <recommendedName>
        <fullName evidence="3">Haem-binding uptake Tiki superfamily ChaN domain-containing protein</fullName>
    </recommendedName>
</protein>
<dbReference type="Gene3D" id="3.40.50.11550">
    <property type="match status" value="1"/>
</dbReference>
<dbReference type="AlphaFoldDB" id="A0A1G5SEN7"/>
<dbReference type="RefSeq" id="WP_143001854.1">
    <property type="nucleotide sequence ID" value="NZ_FMWO01000040.1"/>
</dbReference>
<dbReference type="Proteomes" id="UP000198729">
    <property type="component" value="Unassembled WGS sequence"/>
</dbReference>
<reference evidence="1 2" key="1">
    <citation type="submission" date="2016-10" db="EMBL/GenBank/DDBJ databases">
        <authorList>
            <person name="de Groot N.N."/>
        </authorList>
    </citation>
    <scope>NUCLEOTIDE SEQUENCE [LARGE SCALE GENOMIC DNA]</scope>
    <source>
        <strain evidence="1">1</strain>
    </source>
</reference>
<keyword evidence="2" id="KW-1185">Reference proteome</keyword>
<evidence type="ECO:0000313" key="1">
    <source>
        <dbReference type="EMBL" id="SCZ85011.1"/>
    </source>
</evidence>
<dbReference type="OrthoDB" id="5574312at2"/>
<evidence type="ECO:0008006" key="3">
    <source>
        <dbReference type="Google" id="ProtNLM"/>
    </source>
</evidence>
<name>A0A1G5SEN7_9PROT</name>
<accession>A0A1G5SEN7</accession>
<evidence type="ECO:0000313" key="2">
    <source>
        <dbReference type="Proteomes" id="UP000198729"/>
    </source>
</evidence>
<organism evidence="1 2">
    <name type="scientific">Nitrosomonas mobilis</name>
    <dbReference type="NCBI Taxonomy" id="51642"/>
    <lineage>
        <taxon>Bacteria</taxon>
        <taxon>Pseudomonadati</taxon>
        <taxon>Pseudomonadota</taxon>
        <taxon>Betaproteobacteria</taxon>
        <taxon>Nitrosomonadales</taxon>
        <taxon>Nitrosomonadaceae</taxon>
        <taxon>Nitrosomonas</taxon>
    </lineage>
</organism>
<sequence>MGMATSKKKMKSECSIFVALKKRIYFFFFVTGLFFSNSVYSGEVQKWIIKGIEPNSITIIGEHHKRPESIQFFQSVISKYLQQDKCLVVALEIASNQQMILDEIVEGKSTVSDIKISSIIDHTAFRVMINDLAKMAKVNDCLKLIAIDAGMEIDVRRDEWMTKILAEQVSQVPILALLGNMHSLRKVDWNFKKTAPYVAEILASLNHTIRTYPQIWVDKTCGNQSEFIRSDRKKAVEIINNNLTSLLNAYEYKTVSDVVDGIILWKCS</sequence>
<gene>
    <name evidence="1" type="ORF">NSMM_330031</name>
</gene>
<proteinExistence type="predicted"/>